<reference evidence="3" key="1">
    <citation type="submission" date="2020-07" db="EMBL/GenBank/DDBJ databases">
        <title>Huge and variable diversity of episymbiotic CPR bacteria and DPANN archaea in groundwater ecosystems.</title>
        <authorList>
            <person name="He C.Y."/>
            <person name="Keren R."/>
            <person name="Whittaker M."/>
            <person name="Farag I.F."/>
            <person name="Doudna J."/>
            <person name="Cate J.H.D."/>
            <person name="Banfield J.F."/>
        </authorList>
    </citation>
    <scope>NUCLEOTIDE SEQUENCE</scope>
    <source>
        <strain evidence="3">NC_groundwater_763_Ag_S-0.2um_68_21</strain>
    </source>
</reference>
<accession>A0A932HX19</accession>
<evidence type="ECO:0000313" key="3">
    <source>
        <dbReference type="EMBL" id="MBI3127156.1"/>
    </source>
</evidence>
<evidence type="ECO:0000256" key="2">
    <source>
        <dbReference type="SAM" id="Phobius"/>
    </source>
</evidence>
<feature type="transmembrane region" description="Helical" evidence="2">
    <location>
        <begin position="12"/>
        <end position="36"/>
    </location>
</feature>
<feature type="region of interest" description="Disordered" evidence="1">
    <location>
        <begin position="86"/>
        <end position="121"/>
    </location>
</feature>
<dbReference type="AlphaFoldDB" id="A0A932HX19"/>
<keyword evidence="2" id="KW-0472">Membrane</keyword>
<keyword evidence="2" id="KW-1133">Transmembrane helix</keyword>
<evidence type="ECO:0000313" key="4">
    <source>
        <dbReference type="Proteomes" id="UP000782312"/>
    </source>
</evidence>
<dbReference type="Proteomes" id="UP000782312">
    <property type="component" value="Unassembled WGS sequence"/>
</dbReference>
<dbReference type="EMBL" id="JACPUR010000016">
    <property type="protein sequence ID" value="MBI3127156.1"/>
    <property type="molecule type" value="Genomic_DNA"/>
</dbReference>
<evidence type="ECO:0000256" key="1">
    <source>
        <dbReference type="SAM" id="MobiDB-lite"/>
    </source>
</evidence>
<proteinExistence type="predicted"/>
<protein>
    <recommendedName>
        <fullName evidence="5">Transporter</fullName>
    </recommendedName>
</protein>
<gene>
    <name evidence="3" type="ORF">HYZ11_06100</name>
</gene>
<keyword evidence="2" id="KW-0812">Transmembrane</keyword>
<evidence type="ECO:0008006" key="5">
    <source>
        <dbReference type="Google" id="ProtNLM"/>
    </source>
</evidence>
<organism evidence="3 4">
    <name type="scientific">Tectimicrobiota bacterium</name>
    <dbReference type="NCBI Taxonomy" id="2528274"/>
    <lineage>
        <taxon>Bacteria</taxon>
        <taxon>Pseudomonadati</taxon>
        <taxon>Nitrospinota/Tectimicrobiota group</taxon>
        <taxon>Candidatus Tectimicrobiota</taxon>
    </lineage>
</organism>
<comment type="caution">
    <text evidence="3">The sequence shown here is derived from an EMBL/GenBank/DDBJ whole genome shotgun (WGS) entry which is preliminary data.</text>
</comment>
<sequence>MKIRWRTSSGRAAGCVGKFVISALVGVGSFVVLILLHGLAYGQPAQGWRPGLGISLHGSGGLLDRLTLERPDLYAERGAGDLLLAQAPEPAPKPPREVTPVAPTTPPSGPTQGDRPASEKPREALLLERGAILLAPGTLQIEPSFEWSRFTANRVVINGFTVFEAIVIGSIRVDRLDRDIYTEAVTLRYGLLPRVQLETRVPFIQRKDEEIIQVGTNAESSRTITGSGIGDVEGSILYQPIIGQGAIPDVILRLRGKSRTGKDSFDISTETVGAGDVRLTEAPTGSGFYSAGPGVTFVWRTDPVVLFAGGGYTFNLERSIGGATGDIDPGDVVDLFAGLNFAINERVSMNMSFIIQDQAKTERNGVKVRGTDFTDARLSFGTSVTIAPNMSLLMAVAIGLSEQSPDFQLTISFPITFNLFR</sequence>
<name>A0A932HX19_UNCTE</name>